<evidence type="ECO:0000259" key="8">
    <source>
        <dbReference type="Pfam" id="PF06512"/>
    </source>
</evidence>
<feature type="domain" description="Ion transport" evidence="7">
    <location>
        <begin position="569"/>
        <end position="645"/>
    </location>
</feature>
<dbReference type="Gene3D" id="1.20.120.350">
    <property type="entry name" value="Voltage-gated potassium channels. Chain C"/>
    <property type="match status" value="1"/>
</dbReference>
<dbReference type="AlphaFoldDB" id="A0A336MD23"/>
<dbReference type="Gene3D" id="1.10.287.70">
    <property type="match status" value="2"/>
</dbReference>
<dbReference type="OMA" id="KTIGHEY"/>
<keyword evidence="4 6" id="KW-0472">Membrane</keyword>
<feature type="transmembrane region" description="Helical" evidence="6">
    <location>
        <begin position="485"/>
        <end position="509"/>
    </location>
</feature>
<dbReference type="GO" id="GO:0001518">
    <property type="term" value="C:voltage-gated sodium channel complex"/>
    <property type="evidence" value="ECO:0007669"/>
    <property type="project" value="InterPro"/>
</dbReference>
<dbReference type="GO" id="GO:0086010">
    <property type="term" value="P:membrane depolarization during action potential"/>
    <property type="evidence" value="ECO:0007669"/>
    <property type="project" value="TreeGrafter"/>
</dbReference>
<dbReference type="PANTHER" id="PTHR10037">
    <property type="entry name" value="VOLTAGE-GATED CATION CHANNEL CALCIUM AND SODIUM"/>
    <property type="match status" value="1"/>
</dbReference>
<accession>A0A336MD23</accession>
<evidence type="ECO:0000256" key="5">
    <source>
        <dbReference type="SAM" id="MobiDB-lite"/>
    </source>
</evidence>
<dbReference type="Pfam" id="PF00520">
    <property type="entry name" value="Ion_trans"/>
    <property type="match status" value="3"/>
</dbReference>
<dbReference type="VEuPathDB" id="VectorBase:CSON015378"/>
<dbReference type="CDD" id="cd13433">
    <property type="entry name" value="Na_channel_gate"/>
    <property type="match status" value="1"/>
</dbReference>
<dbReference type="SUPFAM" id="SSF81324">
    <property type="entry name" value="Voltage-gated potassium channels"/>
    <property type="match status" value="2"/>
</dbReference>
<evidence type="ECO:0000256" key="2">
    <source>
        <dbReference type="ARBA" id="ARBA00022692"/>
    </source>
</evidence>
<proteinExistence type="predicted"/>
<dbReference type="InterPro" id="IPR043203">
    <property type="entry name" value="VGCC_Ca_Na"/>
</dbReference>
<dbReference type="InterPro" id="IPR044564">
    <property type="entry name" value="Na_chnl_inactivation_gate"/>
</dbReference>
<dbReference type="Pfam" id="PF06512">
    <property type="entry name" value="Na_trans_assoc"/>
    <property type="match status" value="1"/>
</dbReference>
<dbReference type="EMBL" id="UFQT01000971">
    <property type="protein sequence ID" value="SSX28234.1"/>
    <property type="molecule type" value="Genomic_DNA"/>
</dbReference>
<dbReference type="InterPro" id="IPR010526">
    <property type="entry name" value="Na_trans_assoc_dom"/>
</dbReference>
<evidence type="ECO:0000259" key="7">
    <source>
        <dbReference type="Pfam" id="PF00520"/>
    </source>
</evidence>
<gene>
    <name evidence="9" type="primary">CSON015378</name>
</gene>
<sequence length="647" mass="74235">MGRTMGALGNLTFVLCIIIFIFAVMGMQLFGKNYYDNVSRFPEGELPRWNFTDFMHSFMIVFRVLCGEWIESMWDCMLVGDASCIPFFLATVVIGNLVVLNLFLALLLSNFGSSSLSAPTADNDTNKIAEAFNRISRFSNWIKQSTRNFLKYLKDKLTNHKENEISMTADEMLVDGLIKRVVKEQNQLEVAIGEGMEFTIHGDVKAKTKKSKHLLNNSKQELNERGFSLQDDETISIKSYGSHKNRDFKDESHKGSAETIDGEEKRDVSKEDLGIDEDDEGEDCPLEEEIIIHADEDEIIEDAPSDCCPDNCYKKFPFLAGDDDAPFWQGWANLRLKTFQLIENKYFETAVITMILLSSLALALEDVVVNALVQAIPSIFNVLLVCLIFWLIFAIMGVQLFAGKYFKCVDQNGTTLPHEIIPDVNACIAENLSWDNSPMNFDHVGKAYLCLFQVATFKGWIQIMNDAIDSREVGKQPIRETNIYMYLYFVFFIIFGSFFTLNLFIGVIIDNFNEQKKKAGGSLEMFMTEDQKKYYNAMKKMGSKKPMKAIPRPKWRPQAIVFEIVTDKKFDMIIMLFIGFNMLTMTLDHYQQTEIFTMILDYLNMIFIAIFSSECLMKIFALRYHYFVEPWNLFDFVVVILSILGNI</sequence>
<keyword evidence="3 6" id="KW-1133">Transmembrane helix</keyword>
<evidence type="ECO:0000256" key="4">
    <source>
        <dbReference type="ARBA" id="ARBA00023136"/>
    </source>
</evidence>
<feature type="region of interest" description="Disordered" evidence="5">
    <location>
        <begin position="246"/>
        <end position="281"/>
    </location>
</feature>
<keyword evidence="2 6" id="KW-0812">Transmembrane</keyword>
<evidence type="ECO:0000256" key="3">
    <source>
        <dbReference type="ARBA" id="ARBA00022989"/>
    </source>
</evidence>
<name>A0A336MD23_CULSO</name>
<feature type="compositionally biased region" description="Basic and acidic residues" evidence="5">
    <location>
        <begin position="246"/>
        <end position="273"/>
    </location>
</feature>
<feature type="domain" description="Ion transport" evidence="7">
    <location>
        <begin position="2"/>
        <end position="113"/>
    </location>
</feature>
<protein>
    <submittedName>
        <fullName evidence="9">CSON015378 protein</fullName>
    </submittedName>
</protein>
<feature type="transmembrane region" description="Helical" evidence="6">
    <location>
        <begin position="602"/>
        <end position="621"/>
    </location>
</feature>
<dbReference type="PANTHER" id="PTHR10037:SF288">
    <property type="entry name" value="SODIUM CHANNEL PROTEIN PARA"/>
    <property type="match status" value="1"/>
</dbReference>
<comment type="subcellular location">
    <subcellularLocation>
        <location evidence="1">Membrane</location>
        <topology evidence="1">Multi-pass membrane protein</topology>
    </subcellularLocation>
</comment>
<dbReference type="GO" id="GO:0005248">
    <property type="term" value="F:voltage-gated sodium channel activity"/>
    <property type="evidence" value="ECO:0007669"/>
    <property type="project" value="InterPro"/>
</dbReference>
<dbReference type="GO" id="GO:0019228">
    <property type="term" value="P:neuronal action potential"/>
    <property type="evidence" value="ECO:0007669"/>
    <property type="project" value="TreeGrafter"/>
</dbReference>
<organism evidence="9">
    <name type="scientific">Culicoides sonorensis</name>
    <name type="common">Biting midge</name>
    <dbReference type="NCBI Taxonomy" id="179676"/>
    <lineage>
        <taxon>Eukaryota</taxon>
        <taxon>Metazoa</taxon>
        <taxon>Ecdysozoa</taxon>
        <taxon>Arthropoda</taxon>
        <taxon>Hexapoda</taxon>
        <taxon>Insecta</taxon>
        <taxon>Pterygota</taxon>
        <taxon>Neoptera</taxon>
        <taxon>Endopterygota</taxon>
        <taxon>Diptera</taxon>
        <taxon>Nematocera</taxon>
        <taxon>Chironomoidea</taxon>
        <taxon>Ceratopogonidae</taxon>
        <taxon>Ceratopogoninae</taxon>
        <taxon>Culicoides</taxon>
        <taxon>Monoculicoides</taxon>
    </lineage>
</organism>
<feature type="transmembrane region" description="Helical" evidence="6">
    <location>
        <begin position="346"/>
        <end position="364"/>
    </location>
</feature>
<feature type="domain" description="Sodium ion transport-associated" evidence="8">
    <location>
        <begin position="122"/>
        <end position="340"/>
    </location>
</feature>
<evidence type="ECO:0000256" key="1">
    <source>
        <dbReference type="ARBA" id="ARBA00004141"/>
    </source>
</evidence>
<evidence type="ECO:0000313" key="9">
    <source>
        <dbReference type="EMBL" id="SSX28234.1"/>
    </source>
</evidence>
<dbReference type="InterPro" id="IPR005821">
    <property type="entry name" value="Ion_trans_dom"/>
</dbReference>
<reference evidence="9" key="1">
    <citation type="submission" date="2018-07" db="EMBL/GenBank/DDBJ databases">
        <authorList>
            <person name="Quirk P.G."/>
            <person name="Krulwich T.A."/>
        </authorList>
    </citation>
    <scope>NUCLEOTIDE SEQUENCE</scope>
</reference>
<feature type="transmembrane region" description="Helical" evidence="6">
    <location>
        <begin position="87"/>
        <end position="108"/>
    </location>
</feature>
<dbReference type="InterPro" id="IPR027359">
    <property type="entry name" value="Volt_channel_dom_sf"/>
</dbReference>
<dbReference type="FunFam" id="1.10.287.70:FF:000046">
    <property type="entry name" value="Sodium channel protein"/>
    <property type="match status" value="1"/>
</dbReference>
<evidence type="ECO:0000256" key="6">
    <source>
        <dbReference type="SAM" id="Phobius"/>
    </source>
</evidence>
<feature type="transmembrane region" description="Helical" evidence="6">
    <location>
        <begin position="7"/>
        <end position="30"/>
    </location>
</feature>
<feature type="domain" description="Ion transport" evidence="7">
    <location>
        <begin position="367"/>
        <end position="519"/>
    </location>
</feature>
<feature type="transmembrane region" description="Helical" evidence="6">
    <location>
        <begin position="376"/>
        <end position="398"/>
    </location>
</feature>